<comment type="caution">
    <text evidence="1">The sequence shown here is derived from an EMBL/GenBank/DDBJ whole genome shotgun (WGS) entry which is preliminary data.</text>
</comment>
<protein>
    <submittedName>
        <fullName evidence="1">Uncharacterized protein</fullName>
    </submittedName>
</protein>
<dbReference type="AlphaFoldDB" id="A0A9P7B792"/>
<gene>
    <name evidence="1" type="ORF">C6P46_003673</name>
</gene>
<organism evidence="1 2">
    <name type="scientific">Rhodotorula mucilaginosa</name>
    <name type="common">Yeast</name>
    <name type="synonym">Rhodotorula rubra</name>
    <dbReference type="NCBI Taxonomy" id="5537"/>
    <lineage>
        <taxon>Eukaryota</taxon>
        <taxon>Fungi</taxon>
        <taxon>Dikarya</taxon>
        <taxon>Basidiomycota</taxon>
        <taxon>Pucciniomycotina</taxon>
        <taxon>Microbotryomycetes</taxon>
        <taxon>Sporidiobolales</taxon>
        <taxon>Sporidiobolaceae</taxon>
        <taxon>Rhodotorula</taxon>
    </lineage>
</organism>
<name>A0A9P7B792_RHOMI</name>
<dbReference type="Proteomes" id="UP000777482">
    <property type="component" value="Unassembled WGS sequence"/>
</dbReference>
<accession>A0A9P7B792</accession>
<evidence type="ECO:0000313" key="1">
    <source>
        <dbReference type="EMBL" id="KAG0661968.1"/>
    </source>
</evidence>
<evidence type="ECO:0000313" key="2">
    <source>
        <dbReference type="Proteomes" id="UP000777482"/>
    </source>
</evidence>
<keyword evidence="2" id="KW-1185">Reference proteome</keyword>
<reference evidence="1 2" key="1">
    <citation type="submission" date="2020-11" db="EMBL/GenBank/DDBJ databases">
        <title>Kefir isolates.</title>
        <authorList>
            <person name="Marcisauskas S."/>
            <person name="Kim Y."/>
            <person name="Blasche S."/>
        </authorList>
    </citation>
    <scope>NUCLEOTIDE SEQUENCE [LARGE SCALE GENOMIC DNA]</scope>
    <source>
        <strain evidence="1 2">KR</strain>
    </source>
</reference>
<sequence length="111" mass="12159">MPALLQPRIGVTSRNLYLTPEIGQTPHINVTPNINTTPTLSGTPRTSLTPLYHNSPIHSPDQRDFAGIEAACLACEEVIERGLAEWHRLNPPTAALSPAHPSWSRKKAYVS</sequence>
<proteinExistence type="predicted"/>
<dbReference type="EMBL" id="PUHQ01000030">
    <property type="protein sequence ID" value="KAG0661968.1"/>
    <property type="molecule type" value="Genomic_DNA"/>
</dbReference>